<dbReference type="Proteomes" id="UP000826661">
    <property type="component" value="Chromosome VI"/>
</dbReference>
<gene>
    <name evidence="2" type="ORF">H0G86_010928</name>
</gene>
<accession>A0A8G0LNB6</accession>
<evidence type="ECO:0000256" key="1">
    <source>
        <dbReference type="SAM" id="MobiDB-lite"/>
    </source>
</evidence>
<name>A0A8G0LNB6_9HYPO</name>
<feature type="region of interest" description="Disordered" evidence="1">
    <location>
        <begin position="139"/>
        <end position="182"/>
    </location>
</feature>
<sequence>MSSLGQKHENHRHSFIPPRSEIRIQEVPVGGKSFGNFMETFLNEDPRRYVKSFQVVYPKAEAADSVGLPSQDQTVTHHVPPLWVAAYLGLRCLDRLLMDLLRGIVLVSEELGKRAVLVDEQLQWDEVPRGQQRVMEDGLPTFTRDSRPDWGGYLEQHRIDTGGDKSDSDSQMTAGIPEAKNS</sequence>
<feature type="compositionally biased region" description="Basic and acidic residues" evidence="1">
    <location>
        <begin position="155"/>
        <end position="168"/>
    </location>
</feature>
<protein>
    <submittedName>
        <fullName evidence="2">Uncharacterized protein</fullName>
    </submittedName>
</protein>
<evidence type="ECO:0000313" key="3">
    <source>
        <dbReference type="Proteomes" id="UP000826661"/>
    </source>
</evidence>
<dbReference type="EMBL" id="CP075869">
    <property type="protein sequence ID" value="QYT03990.1"/>
    <property type="molecule type" value="Genomic_DNA"/>
</dbReference>
<proteinExistence type="predicted"/>
<reference evidence="2 3" key="1">
    <citation type="journal article" date="2021" name="BMC Genomics">
        <title>Telomere-to-telomere genome assembly of asparaginase-producing Trichoderma simmonsii.</title>
        <authorList>
            <person name="Chung D."/>
            <person name="Kwon Y.M."/>
            <person name="Yang Y."/>
        </authorList>
    </citation>
    <scope>NUCLEOTIDE SEQUENCE [LARGE SCALE GENOMIC DNA]</scope>
    <source>
        <strain evidence="2 3">GH-Sj1</strain>
    </source>
</reference>
<keyword evidence="3" id="KW-1185">Reference proteome</keyword>
<evidence type="ECO:0000313" key="2">
    <source>
        <dbReference type="EMBL" id="QYT03990.1"/>
    </source>
</evidence>
<organism evidence="2 3">
    <name type="scientific">Trichoderma simmonsii</name>
    <dbReference type="NCBI Taxonomy" id="1491479"/>
    <lineage>
        <taxon>Eukaryota</taxon>
        <taxon>Fungi</taxon>
        <taxon>Dikarya</taxon>
        <taxon>Ascomycota</taxon>
        <taxon>Pezizomycotina</taxon>
        <taxon>Sordariomycetes</taxon>
        <taxon>Hypocreomycetidae</taxon>
        <taxon>Hypocreales</taxon>
        <taxon>Hypocreaceae</taxon>
        <taxon>Trichoderma</taxon>
    </lineage>
</organism>
<dbReference type="AlphaFoldDB" id="A0A8G0LNB6"/>